<sequence length="317" mass="35506">MPLKLFQKIRNHAAIATGNFNILFKDIEITPLPAASARLLEEINRTEVDMEQISRLISAMPEVSAQVIKTVNSSLFSLRSPVLSIQHAVSLLGLDHIRSITLSFAAVNSVPRPQNALFNHQAFWSDSLVRALIARGFARYHCPEECDDAFTAMLIADVALPILLGSWTEYYEPVVQKWLESDERLSEIEQHHFGWNHAQAGAWILQHWKFPEQLICFVGIHNANPDCIEELQLENSIALPLMTASILPSSLHPENGKTTAFISEAVQRFNLNGDELAQLLQEAEHGFLEIHELLGLCHVGEQPTLKAVKKALTDLEK</sequence>
<dbReference type="InterPro" id="IPR013976">
    <property type="entry name" value="HDOD"/>
</dbReference>
<dbReference type="Proteomes" id="UP000826725">
    <property type="component" value="Chromosome"/>
</dbReference>
<protein>
    <submittedName>
        <fullName evidence="2">Phosphohydrolase</fullName>
    </submittedName>
</protein>
<name>A0A8D5FP35_9BACT</name>
<dbReference type="InterPro" id="IPR052340">
    <property type="entry name" value="RNase_Y/CdgJ"/>
</dbReference>
<organism evidence="2 3">
    <name type="scientific">Desulfomarina profundi</name>
    <dbReference type="NCBI Taxonomy" id="2772557"/>
    <lineage>
        <taxon>Bacteria</taxon>
        <taxon>Pseudomonadati</taxon>
        <taxon>Thermodesulfobacteriota</taxon>
        <taxon>Desulfobulbia</taxon>
        <taxon>Desulfobulbales</taxon>
        <taxon>Desulfobulbaceae</taxon>
        <taxon>Desulfomarina</taxon>
    </lineage>
</organism>
<evidence type="ECO:0000313" key="3">
    <source>
        <dbReference type="Proteomes" id="UP000826725"/>
    </source>
</evidence>
<dbReference type="RefSeq" id="WP_228855010.1">
    <property type="nucleotide sequence ID" value="NZ_AP024086.1"/>
</dbReference>
<dbReference type="PANTHER" id="PTHR33525:SF3">
    <property type="entry name" value="RIBONUCLEASE Y"/>
    <property type="match status" value="1"/>
</dbReference>
<dbReference type="Pfam" id="PF08668">
    <property type="entry name" value="HDOD"/>
    <property type="match status" value="1"/>
</dbReference>
<dbReference type="PANTHER" id="PTHR33525">
    <property type="match status" value="1"/>
</dbReference>
<evidence type="ECO:0000313" key="2">
    <source>
        <dbReference type="EMBL" id="BCL62678.1"/>
    </source>
</evidence>
<dbReference type="EMBL" id="AP024086">
    <property type="protein sequence ID" value="BCL62678.1"/>
    <property type="molecule type" value="Genomic_DNA"/>
</dbReference>
<proteinExistence type="predicted"/>
<dbReference type="KEGG" id="dbk:DGMP_33710"/>
<accession>A0A8D5FP35</accession>
<gene>
    <name evidence="2" type="ORF">DGMP_33710</name>
</gene>
<evidence type="ECO:0000259" key="1">
    <source>
        <dbReference type="PROSITE" id="PS51833"/>
    </source>
</evidence>
<dbReference type="PROSITE" id="PS51833">
    <property type="entry name" value="HDOD"/>
    <property type="match status" value="1"/>
</dbReference>
<dbReference type="AlphaFoldDB" id="A0A8D5FP35"/>
<keyword evidence="3" id="KW-1185">Reference proteome</keyword>
<reference evidence="2" key="1">
    <citation type="submission" date="2020-09" db="EMBL/GenBank/DDBJ databases">
        <title>Desulfogranum mesoprofundum gen. nov., sp. nov., a novel mesophilic, sulfate-reducing chemolithoautotroph isolated from a deep-sea hydrothermal vent chimney in the Suiyo Seamount.</title>
        <authorList>
            <person name="Hashimoto Y."/>
            <person name="Nakagawa S."/>
        </authorList>
    </citation>
    <scope>NUCLEOTIDE SEQUENCE</scope>
    <source>
        <strain evidence="2">KT2</strain>
    </source>
</reference>
<feature type="domain" description="HDOD" evidence="1">
    <location>
        <begin position="29"/>
        <end position="224"/>
    </location>
</feature>